<protein>
    <recommendedName>
        <fullName evidence="6">Glycine amidinotransferase</fullName>
    </recommendedName>
</protein>
<evidence type="ECO:0000256" key="1">
    <source>
        <dbReference type="ARBA" id="ARBA00006943"/>
    </source>
</evidence>
<comment type="caution">
    <text evidence="4">The sequence shown here is derived from an EMBL/GenBank/DDBJ whole genome shotgun (WGS) entry which is preliminary data.</text>
</comment>
<feature type="region of interest" description="Disordered" evidence="3">
    <location>
        <begin position="52"/>
        <end position="86"/>
    </location>
</feature>
<dbReference type="InterPro" id="IPR033195">
    <property type="entry name" value="AmidinoTrfase"/>
</dbReference>
<dbReference type="PANTHER" id="PTHR10488:SF1">
    <property type="entry name" value="GLYCINE AMIDINOTRANSFERASE, MITOCHONDRIAL"/>
    <property type="match status" value="1"/>
</dbReference>
<evidence type="ECO:0000313" key="4">
    <source>
        <dbReference type="EMBL" id="GAA2616643.1"/>
    </source>
</evidence>
<keyword evidence="2" id="KW-0808">Transferase</keyword>
<accession>A0ABN3Q575</accession>
<evidence type="ECO:0000313" key="5">
    <source>
        <dbReference type="Proteomes" id="UP001501509"/>
    </source>
</evidence>
<comment type="similarity">
    <text evidence="1">Belongs to the amidinotransferase family.</text>
</comment>
<proteinExistence type="inferred from homology"/>
<gene>
    <name evidence="4" type="ORF">GCM10010411_59710</name>
</gene>
<evidence type="ECO:0008006" key="6">
    <source>
        <dbReference type="Google" id="ProtNLM"/>
    </source>
</evidence>
<keyword evidence="5" id="KW-1185">Reference proteome</keyword>
<name>A0ABN3Q575_9ACTN</name>
<organism evidence="4 5">
    <name type="scientific">Actinomadura fulvescens</name>
    <dbReference type="NCBI Taxonomy" id="46160"/>
    <lineage>
        <taxon>Bacteria</taxon>
        <taxon>Bacillati</taxon>
        <taxon>Actinomycetota</taxon>
        <taxon>Actinomycetes</taxon>
        <taxon>Streptosporangiales</taxon>
        <taxon>Thermomonosporaceae</taxon>
        <taxon>Actinomadura</taxon>
    </lineage>
</organism>
<evidence type="ECO:0000256" key="3">
    <source>
        <dbReference type="SAM" id="MobiDB-lite"/>
    </source>
</evidence>
<feature type="compositionally biased region" description="Basic and acidic residues" evidence="3">
    <location>
        <begin position="56"/>
        <end position="77"/>
    </location>
</feature>
<dbReference type="PANTHER" id="PTHR10488">
    <property type="entry name" value="GLYCINE AMIDINOTRANSFERASE, MITOCHONDRIAL"/>
    <property type="match status" value="1"/>
</dbReference>
<evidence type="ECO:0000256" key="2">
    <source>
        <dbReference type="ARBA" id="ARBA00022679"/>
    </source>
</evidence>
<reference evidence="4 5" key="1">
    <citation type="journal article" date="2019" name="Int. J. Syst. Evol. Microbiol.">
        <title>The Global Catalogue of Microorganisms (GCM) 10K type strain sequencing project: providing services to taxonomists for standard genome sequencing and annotation.</title>
        <authorList>
            <consortium name="The Broad Institute Genomics Platform"/>
            <consortium name="The Broad Institute Genome Sequencing Center for Infectious Disease"/>
            <person name="Wu L."/>
            <person name="Ma J."/>
        </authorList>
    </citation>
    <scope>NUCLEOTIDE SEQUENCE [LARGE SCALE GENOMIC DNA]</scope>
    <source>
        <strain evidence="4 5">JCM 6833</strain>
    </source>
</reference>
<dbReference type="SUPFAM" id="SSF55909">
    <property type="entry name" value="Pentein"/>
    <property type="match status" value="1"/>
</dbReference>
<dbReference type="EMBL" id="BAAATD010000008">
    <property type="protein sequence ID" value="GAA2616643.1"/>
    <property type="molecule type" value="Genomic_DNA"/>
</dbReference>
<dbReference type="Gene3D" id="3.75.10.10">
    <property type="entry name" value="L-arginine/glycine Amidinotransferase, Chain A"/>
    <property type="match status" value="1"/>
</dbReference>
<dbReference type="Proteomes" id="UP001501509">
    <property type="component" value="Unassembled WGS sequence"/>
</dbReference>
<sequence>MTPPAMKLNSFDEWSPLREVVLGSAVNYTSHEVELSFELFFHDHMPFDQMYYPRHVPRDDAGQGPRDDAGQGPRDDGGQGPGASGASKIKQQYVDELNEDVEGIAELLASMSIVVHRPLPLADPCTVRTPAWSAAVVPPLNLRDNTLIIGDEIIETPPLIRARYFETQFLTPVFAEYFRRGARWTVMPRPMMTDMSFDLSYATREPVVEPIADPWPSPYDTGHEMMFDGAQCLRLGRDLIANVATANHALACDWLERHLEGRVRVHRVGLVDSHIDSAVLALRPGLLLVRSPDLAGKLPEPLRRWDMIFPPEPDENNFPAYDADDLVLTTRYIDLNVLSIDPETVMVNSACPELMRTLEKHRFTVVPFRHRHRRLFGGGLHCFTLDTVREGSGPEDYLYG</sequence>